<evidence type="ECO:0008006" key="3">
    <source>
        <dbReference type="Google" id="ProtNLM"/>
    </source>
</evidence>
<gene>
    <name evidence="1" type="ORF">SAMN06295955_108133</name>
</gene>
<dbReference type="EMBL" id="FZPA01000008">
    <property type="protein sequence ID" value="SNS96441.1"/>
    <property type="molecule type" value="Genomic_DNA"/>
</dbReference>
<reference evidence="1 2" key="1">
    <citation type="submission" date="2017-06" db="EMBL/GenBank/DDBJ databases">
        <authorList>
            <person name="Kim H.J."/>
            <person name="Triplett B.A."/>
        </authorList>
    </citation>
    <scope>NUCLEOTIDE SEQUENCE [LARGE SCALE GENOMIC DNA]</scope>
    <source>
        <strain evidence="1 2">DS15</strain>
    </source>
</reference>
<sequence>MREATSRTPFDLTNGTTGRKMMTKKKLILAVLTGPFSLAACTQATPRSSEYFAEHLEEARQVVAGCRDGTVRGDECANANMAVEEADAKERFRRFRGR</sequence>
<accession>A0A239IS90</accession>
<dbReference type="RefSeq" id="WP_245836741.1">
    <property type="nucleotide sequence ID" value="NZ_FZPA01000008.1"/>
</dbReference>
<name>A0A239IS90_9SPHN</name>
<keyword evidence="2" id="KW-1185">Reference proteome</keyword>
<dbReference type="Proteomes" id="UP000198339">
    <property type="component" value="Unassembled WGS sequence"/>
</dbReference>
<proteinExistence type="predicted"/>
<dbReference type="NCBIfam" id="NF033894">
    <property type="entry name" value="Eex_IncN"/>
    <property type="match status" value="1"/>
</dbReference>
<dbReference type="AlphaFoldDB" id="A0A239IS90"/>
<organism evidence="1 2">
    <name type="scientific">Sphingopyxis indica</name>
    <dbReference type="NCBI Taxonomy" id="436663"/>
    <lineage>
        <taxon>Bacteria</taxon>
        <taxon>Pseudomonadati</taxon>
        <taxon>Pseudomonadota</taxon>
        <taxon>Alphaproteobacteria</taxon>
        <taxon>Sphingomonadales</taxon>
        <taxon>Sphingomonadaceae</taxon>
        <taxon>Sphingopyxis</taxon>
    </lineage>
</organism>
<dbReference type="InterPro" id="IPR047937">
    <property type="entry name" value="Eex_IncN-like"/>
</dbReference>
<protein>
    <recommendedName>
        <fullName evidence="3">EexN family lipoprotein</fullName>
    </recommendedName>
</protein>
<evidence type="ECO:0000313" key="2">
    <source>
        <dbReference type="Proteomes" id="UP000198339"/>
    </source>
</evidence>
<evidence type="ECO:0000313" key="1">
    <source>
        <dbReference type="EMBL" id="SNS96441.1"/>
    </source>
</evidence>